<accession>A0A1I7RWX6</accession>
<feature type="region of interest" description="Disordered" evidence="7">
    <location>
        <begin position="179"/>
        <end position="216"/>
    </location>
</feature>
<organism evidence="8 9">
    <name type="scientific">Bursaphelenchus xylophilus</name>
    <name type="common">Pinewood nematode worm</name>
    <name type="synonym">Aphelenchoides xylophilus</name>
    <dbReference type="NCBI Taxonomy" id="6326"/>
    <lineage>
        <taxon>Eukaryota</taxon>
        <taxon>Metazoa</taxon>
        <taxon>Ecdysozoa</taxon>
        <taxon>Nematoda</taxon>
        <taxon>Chromadorea</taxon>
        <taxon>Rhabditida</taxon>
        <taxon>Tylenchina</taxon>
        <taxon>Tylenchomorpha</taxon>
        <taxon>Aphelenchoidea</taxon>
        <taxon>Aphelenchoididae</taxon>
        <taxon>Bursaphelenchus</taxon>
    </lineage>
</organism>
<protein>
    <recommendedName>
        <fullName evidence="6">Mediator of RNA polymerase II transcription subunit 6</fullName>
    </recommendedName>
    <alternativeName>
        <fullName evidence="6">Mediator complex subunit 6</fullName>
    </alternativeName>
</protein>
<dbReference type="Gene3D" id="3.10.450.580">
    <property type="entry name" value="Mediator complex, subunit Med6"/>
    <property type="match status" value="1"/>
</dbReference>
<evidence type="ECO:0000313" key="9">
    <source>
        <dbReference type="WBParaSite" id="BXY_0523900.1"/>
    </source>
</evidence>
<evidence type="ECO:0000256" key="5">
    <source>
        <dbReference type="ARBA" id="ARBA00023242"/>
    </source>
</evidence>
<evidence type="ECO:0000256" key="3">
    <source>
        <dbReference type="ARBA" id="ARBA00023015"/>
    </source>
</evidence>
<evidence type="ECO:0000256" key="4">
    <source>
        <dbReference type="ARBA" id="ARBA00023163"/>
    </source>
</evidence>
<gene>
    <name evidence="6" type="primary">MED6</name>
</gene>
<dbReference type="GO" id="GO:0016592">
    <property type="term" value="C:mediator complex"/>
    <property type="evidence" value="ECO:0007669"/>
    <property type="project" value="InterPro"/>
</dbReference>
<dbReference type="GO" id="GO:0006357">
    <property type="term" value="P:regulation of transcription by RNA polymerase II"/>
    <property type="evidence" value="ECO:0007669"/>
    <property type="project" value="InterPro"/>
</dbReference>
<comment type="function">
    <text evidence="6">Component of the Mediator complex, a coactivator involved in the regulated transcription of nearly all RNA polymerase II-dependent genes. Mediator functions as a bridge to convey information from gene-specific regulatory proteins to the basal RNA polymerase II transcription machinery. Mediator is recruited to promoters by direct interactions with regulatory proteins and serves as a scaffold for the assembly of a functional preinitiation complex with RNA polymerase II and the general transcription factors.</text>
</comment>
<sequence length="324" mass="36282">MTNPFSAPKMLPGRIQPPQDVEKMTETNWSNFMQIPQNAINRDNVLTYFCDPKNPFYDNQSDNEQLRMQRQSIMPNGIVFIEEMLPQLNRMNGIQYVVHEGQAPLFVIRKQRRTSAAQYQPIAFYYVLNGIVYQAPSIYHITQSRIVGAMEPLKRAFTETLSYLRFNVNKGYYWEFKDGQKRPGSKEGGPQEIPQNEPPNALKKEDEPWTTRATPYQHNRTEMLLAYLREEFSGEKPKPSGTRPNSAAATPSIGAATPQNSEATFLAPTAPGQASSAAHSIPSAHANIGLDLPGVLPMSNSAAAHFIAAATSKNDQKMEQMDTS</sequence>
<dbReference type="PANTHER" id="PTHR13104">
    <property type="entry name" value="MED-6-RELATED"/>
    <property type="match status" value="1"/>
</dbReference>
<evidence type="ECO:0000256" key="6">
    <source>
        <dbReference type="RuleBase" id="RU364143"/>
    </source>
</evidence>
<reference evidence="9" key="1">
    <citation type="submission" date="2016-11" db="UniProtKB">
        <authorList>
            <consortium name="WormBaseParasite"/>
        </authorList>
    </citation>
    <scope>IDENTIFICATION</scope>
</reference>
<keyword evidence="5 6" id="KW-0539">Nucleus</keyword>
<proteinExistence type="inferred from homology"/>
<dbReference type="Pfam" id="PF04934">
    <property type="entry name" value="Med6"/>
    <property type="match status" value="1"/>
</dbReference>
<evidence type="ECO:0000313" key="8">
    <source>
        <dbReference type="Proteomes" id="UP000095284"/>
    </source>
</evidence>
<dbReference type="AlphaFoldDB" id="A0A1I7RWX6"/>
<comment type="subcellular location">
    <subcellularLocation>
        <location evidence="1 6">Nucleus</location>
    </subcellularLocation>
</comment>
<feature type="region of interest" description="Disordered" evidence="7">
    <location>
        <begin position="234"/>
        <end position="256"/>
    </location>
</feature>
<keyword evidence="4 6" id="KW-0804">Transcription</keyword>
<dbReference type="WBParaSite" id="BXY_0523900.1">
    <property type="protein sequence ID" value="BXY_0523900.1"/>
    <property type="gene ID" value="BXY_0523900"/>
</dbReference>
<dbReference type="GO" id="GO:0003712">
    <property type="term" value="F:transcription coregulator activity"/>
    <property type="evidence" value="ECO:0007669"/>
    <property type="project" value="InterPro"/>
</dbReference>
<evidence type="ECO:0000256" key="2">
    <source>
        <dbReference type="ARBA" id="ARBA00007526"/>
    </source>
</evidence>
<evidence type="ECO:0000256" key="1">
    <source>
        <dbReference type="ARBA" id="ARBA00004123"/>
    </source>
</evidence>
<dbReference type="InterPro" id="IPR007018">
    <property type="entry name" value="Mediator_Med6"/>
</dbReference>
<keyword evidence="3 6" id="KW-0805">Transcription regulation</keyword>
<dbReference type="eggNOG" id="KOG3169">
    <property type="taxonomic scope" value="Eukaryota"/>
</dbReference>
<comment type="subunit">
    <text evidence="6">Component of the Mediator complex.</text>
</comment>
<comment type="similarity">
    <text evidence="2 6">Belongs to the Mediator complex subunit 6 family.</text>
</comment>
<name>A0A1I7RWX6_BURXY</name>
<dbReference type="Proteomes" id="UP000095284">
    <property type="component" value="Unplaced"/>
</dbReference>
<evidence type="ECO:0000256" key="7">
    <source>
        <dbReference type="SAM" id="MobiDB-lite"/>
    </source>
</evidence>
<dbReference type="InterPro" id="IPR038566">
    <property type="entry name" value="Mediator_Med6_sf"/>
</dbReference>
<keyword evidence="6" id="KW-0010">Activator</keyword>